<feature type="chain" id="PRO_5020702687" description="Aspartyl protease" evidence="1">
    <location>
        <begin position="20"/>
        <end position="278"/>
    </location>
</feature>
<sequence length="278" mass="29336">MVRKGFLTALAFLPFAAAAATAPQAVYKLEPYRKTVALRAQVGDRQGLFTFDTAGGITLLSPSFAAKIGCKPWGRLSGHRMMGDRLDMPRCDDVPLRLGAQTYRVPVAGVFDIVSLLPKDAAPLDGSIALDAFAGRAITIDFPAMRLIVESPGSLRERTAQARSLPVSLSRELQGRALAASVGIPTRSGMAWMELDTGNGGTILVAKPYAALLGLDPEEKGPQQADFAVSGALRAQGTAFAPDMILDGNLGMPFLKDKVVTLDLAAGELWIAAPSSGR</sequence>
<dbReference type="EMBL" id="SZUA01000001">
    <property type="protein sequence ID" value="TKR33508.1"/>
    <property type="molecule type" value="Genomic_DNA"/>
</dbReference>
<evidence type="ECO:0000313" key="3">
    <source>
        <dbReference type="Proteomes" id="UP000308707"/>
    </source>
</evidence>
<keyword evidence="1" id="KW-0732">Signal</keyword>
<protein>
    <recommendedName>
        <fullName evidence="4">Aspartyl protease</fullName>
    </recommendedName>
</protein>
<reference evidence="2 3" key="1">
    <citation type="submission" date="2019-04" db="EMBL/GenBank/DDBJ databases">
        <title>Reference strain of H23.</title>
        <authorList>
            <person name="Luo X."/>
        </authorList>
    </citation>
    <scope>NUCLEOTIDE SEQUENCE [LARGE SCALE GENOMIC DNA]</scope>
    <source>
        <strain evidence="2 3">H23</strain>
    </source>
</reference>
<dbReference type="RefSeq" id="WP_137265716.1">
    <property type="nucleotide sequence ID" value="NZ_SZUA01000001.1"/>
</dbReference>
<keyword evidence="3" id="KW-1185">Reference proteome</keyword>
<dbReference type="AlphaFoldDB" id="A0A4U5JXM6"/>
<evidence type="ECO:0008006" key="4">
    <source>
        <dbReference type="Google" id="ProtNLM"/>
    </source>
</evidence>
<feature type="signal peptide" evidence="1">
    <location>
        <begin position="1"/>
        <end position="19"/>
    </location>
</feature>
<dbReference type="Proteomes" id="UP000308707">
    <property type="component" value="Unassembled WGS sequence"/>
</dbReference>
<organism evidence="2 3">
    <name type="scientific">Luteimonas gilva</name>
    <dbReference type="NCBI Taxonomy" id="2572684"/>
    <lineage>
        <taxon>Bacteria</taxon>
        <taxon>Pseudomonadati</taxon>
        <taxon>Pseudomonadota</taxon>
        <taxon>Gammaproteobacteria</taxon>
        <taxon>Lysobacterales</taxon>
        <taxon>Lysobacteraceae</taxon>
        <taxon>Luteimonas</taxon>
    </lineage>
</organism>
<gene>
    <name evidence="2" type="ORF">FCE95_04205</name>
</gene>
<dbReference type="OrthoDB" id="5950108at2"/>
<dbReference type="InterPro" id="IPR021109">
    <property type="entry name" value="Peptidase_aspartic_dom_sf"/>
</dbReference>
<comment type="caution">
    <text evidence="2">The sequence shown here is derived from an EMBL/GenBank/DDBJ whole genome shotgun (WGS) entry which is preliminary data.</text>
</comment>
<proteinExistence type="predicted"/>
<evidence type="ECO:0000313" key="2">
    <source>
        <dbReference type="EMBL" id="TKR33508.1"/>
    </source>
</evidence>
<accession>A0A4U5JXM6</accession>
<dbReference type="Gene3D" id="2.40.70.10">
    <property type="entry name" value="Acid Proteases"/>
    <property type="match status" value="1"/>
</dbReference>
<evidence type="ECO:0000256" key="1">
    <source>
        <dbReference type="SAM" id="SignalP"/>
    </source>
</evidence>
<name>A0A4U5JXM6_9GAMM</name>